<sequence>MDDYMFYTFGNSTQESRSENDSGDAKAADGASETSATGAAAQTASSWRPTSWAQLVQTVKQQSESALQATRRDFGELARSARQDAQLGIGSLSSGVRQLAVGVQQAAGAAAHSIGDVINETAGSMPSRTASATEAALPADSAHSPQDSSAAGSKFDLLTGMVRSSTRAINSDTARQYADRATSGWQEFVSQVGSLITFDDIPDSSTVPASTAETSKDAGVSDASAADETPQRIFVDRKEARLAALHRSNDIFLSDPGERDSAQVRERFVAFQDFFSSEARSRDISDWLSRYPELRARMVDLVPVQVPYEVFWLRYCFRIEELEREHARRVQLLKELDEQRDDDGFSWDMDDPLDETTPSIASTKAPSLALPSVATSALGLADDFSEITVTTPTSLLSDVLDPPTQSLSSDLDSSALPSPLAQHASAEDRTAVQAHMAAALPEAMDARTSPVESASTVSVDASESAGTGNKSRIPGGSQLDELVQAPATTKAPTAKEEEDEWSDWE</sequence>
<feature type="region of interest" description="Disordered" evidence="1">
    <location>
        <begin position="9"/>
        <end position="48"/>
    </location>
</feature>
<evidence type="ECO:0000313" key="4">
    <source>
        <dbReference type="Proteomes" id="UP000271241"/>
    </source>
</evidence>
<organism evidence="3 4">
    <name type="scientific">Thamnocephalis sphaerospora</name>
    <dbReference type="NCBI Taxonomy" id="78915"/>
    <lineage>
        <taxon>Eukaryota</taxon>
        <taxon>Fungi</taxon>
        <taxon>Fungi incertae sedis</taxon>
        <taxon>Zoopagomycota</taxon>
        <taxon>Zoopagomycotina</taxon>
        <taxon>Zoopagomycetes</taxon>
        <taxon>Zoopagales</taxon>
        <taxon>Sigmoideomycetaceae</taxon>
        <taxon>Thamnocephalis</taxon>
    </lineage>
</organism>
<dbReference type="InterPro" id="IPR051494">
    <property type="entry name" value="BSD_domain-containing"/>
</dbReference>
<feature type="compositionally biased region" description="Polar residues" evidence="1">
    <location>
        <begin position="121"/>
        <end position="132"/>
    </location>
</feature>
<dbReference type="GO" id="GO:0005737">
    <property type="term" value="C:cytoplasm"/>
    <property type="evidence" value="ECO:0007669"/>
    <property type="project" value="TreeGrafter"/>
</dbReference>
<name>A0A4P9XVV0_9FUNG</name>
<proteinExistence type="predicted"/>
<dbReference type="InterPro" id="IPR005607">
    <property type="entry name" value="BSD_dom"/>
</dbReference>
<feature type="compositionally biased region" description="Polar residues" evidence="1">
    <location>
        <begin position="203"/>
        <end position="213"/>
    </location>
</feature>
<feature type="compositionally biased region" description="Basic and acidic residues" evidence="1">
    <location>
        <begin position="16"/>
        <end position="27"/>
    </location>
</feature>
<feature type="region of interest" description="Disordered" evidence="1">
    <location>
        <begin position="121"/>
        <end position="152"/>
    </location>
</feature>
<dbReference type="Gene3D" id="1.10.3970.10">
    <property type="entry name" value="BSD domain"/>
    <property type="match status" value="1"/>
</dbReference>
<dbReference type="PANTHER" id="PTHR16019">
    <property type="entry name" value="SYNAPSE-ASSOCIATED PROTEIN"/>
    <property type="match status" value="1"/>
</dbReference>
<feature type="compositionally biased region" description="Low complexity" evidence="1">
    <location>
        <begin position="28"/>
        <end position="46"/>
    </location>
</feature>
<dbReference type="PANTHER" id="PTHR16019:SF5">
    <property type="entry name" value="BSD DOMAIN-CONTAINING PROTEIN 1"/>
    <property type="match status" value="1"/>
</dbReference>
<feature type="compositionally biased region" description="Low complexity" evidence="1">
    <location>
        <begin position="406"/>
        <end position="421"/>
    </location>
</feature>
<protein>
    <recommendedName>
        <fullName evidence="2">BSD domain-containing protein</fullName>
    </recommendedName>
</protein>
<feature type="domain" description="BSD" evidence="2">
    <location>
        <begin position="271"/>
        <end position="323"/>
    </location>
</feature>
<feature type="compositionally biased region" description="Acidic residues" evidence="1">
    <location>
        <begin position="496"/>
        <end position="505"/>
    </location>
</feature>
<dbReference type="InterPro" id="IPR035925">
    <property type="entry name" value="BSD_dom_sf"/>
</dbReference>
<dbReference type="EMBL" id="KZ992453">
    <property type="protein sequence ID" value="RKP10417.1"/>
    <property type="molecule type" value="Genomic_DNA"/>
</dbReference>
<evidence type="ECO:0000259" key="2">
    <source>
        <dbReference type="PROSITE" id="PS50858"/>
    </source>
</evidence>
<dbReference type="OrthoDB" id="73788at2759"/>
<dbReference type="PROSITE" id="PS50858">
    <property type="entry name" value="BSD"/>
    <property type="match status" value="1"/>
</dbReference>
<dbReference type="SMART" id="SM00751">
    <property type="entry name" value="BSD"/>
    <property type="match status" value="1"/>
</dbReference>
<dbReference type="Pfam" id="PF03909">
    <property type="entry name" value="BSD"/>
    <property type="match status" value="1"/>
</dbReference>
<feature type="compositionally biased region" description="Polar residues" evidence="1">
    <location>
        <begin position="450"/>
        <end position="470"/>
    </location>
</feature>
<accession>A0A4P9XVV0</accession>
<feature type="region of interest" description="Disordered" evidence="1">
    <location>
        <begin position="203"/>
        <end position="227"/>
    </location>
</feature>
<reference evidence="4" key="1">
    <citation type="journal article" date="2018" name="Nat. Microbiol.">
        <title>Leveraging single-cell genomics to expand the fungal tree of life.</title>
        <authorList>
            <person name="Ahrendt S.R."/>
            <person name="Quandt C.A."/>
            <person name="Ciobanu D."/>
            <person name="Clum A."/>
            <person name="Salamov A."/>
            <person name="Andreopoulos B."/>
            <person name="Cheng J.F."/>
            <person name="Woyke T."/>
            <person name="Pelin A."/>
            <person name="Henrissat B."/>
            <person name="Reynolds N.K."/>
            <person name="Benny G.L."/>
            <person name="Smith M.E."/>
            <person name="James T.Y."/>
            <person name="Grigoriev I.V."/>
        </authorList>
    </citation>
    <scope>NUCLEOTIDE SEQUENCE [LARGE SCALE GENOMIC DNA]</scope>
    <source>
        <strain evidence="4">RSA 1356</strain>
    </source>
</reference>
<dbReference type="Proteomes" id="UP000271241">
    <property type="component" value="Unassembled WGS sequence"/>
</dbReference>
<dbReference type="SUPFAM" id="SSF140383">
    <property type="entry name" value="BSD domain-like"/>
    <property type="match status" value="1"/>
</dbReference>
<evidence type="ECO:0000256" key="1">
    <source>
        <dbReference type="SAM" id="MobiDB-lite"/>
    </source>
</evidence>
<evidence type="ECO:0000313" key="3">
    <source>
        <dbReference type="EMBL" id="RKP10417.1"/>
    </source>
</evidence>
<feature type="region of interest" description="Disordered" evidence="1">
    <location>
        <begin position="395"/>
        <end position="505"/>
    </location>
</feature>
<keyword evidence="4" id="KW-1185">Reference proteome</keyword>
<dbReference type="AlphaFoldDB" id="A0A4P9XVV0"/>
<gene>
    <name evidence="3" type="ORF">THASP1DRAFT_27788</name>
</gene>